<evidence type="ECO:0000259" key="5">
    <source>
        <dbReference type="SMART" id="SM00382"/>
    </source>
</evidence>
<feature type="domain" description="AAA+ ATPase" evidence="5">
    <location>
        <begin position="59"/>
        <end position="206"/>
    </location>
</feature>
<evidence type="ECO:0000256" key="2">
    <source>
        <dbReference type="ARBA" id="ARBA00022741"/>
    </source>
</evidence>
<dbReference type="Gene3D" id="3.40.50.300">
    <property type="entry name" value="P-loop containing nucleotide triphosphate hydrolases"/>
    <property type="match status" value="1"/>
</dbReference>
<evidence type="ECO:0000256" key="3">
    <source>
        <dbReference type="ARBA" id="ARBA00022840"/>
    </source>
</evidence>
<feature type="region of interest" description="Disordered" evidence="4">
    <location>
        <begin position="1"/>
        <end position="34"/>
    </location>
</feature>
<evidence type="ECO:0000256" key="1">
    <source>
        <dbReference type="ARBA" id="ARBA00022737"/>
    </source>
</evidence>
<dbReference type="Pfam" id="PF00005">
    <property type="entry name" value="ABC_tran"/>
    <property type="match status" value="1"/>
</dbReference>
<keyword evidence="2" id="KW-0547">Nucleotide-binding</keyword>
<name>M4RCH5_9BIFI</name>
<dbReference type="AlphaFoldDB" id="M4RCH5"/>
<protein>
    <recommendedName>
        <fullName evidence="5">AAA+ ATPase domain-containing protein</fullName>
    </recommendedName>
</protein>
<sequence>MLRGVSGKSGNAAESARSRKSNDIKQSADITESAPDIPVTAHAWHTPDGVQIPMLSVGQNDHIGIIGPNGAGKTTILNALLARLDTQPFDVPRLVIAQNTTSDDAHAALDQLAQLSPSDRGDVLSAMAQLNADPDRILAASSEPSPGELRKLLLCLGVTRHPHLIIMDEPTNHLDLHSRQALARALAANRGAVIVVSHDMPFLREAVTQLWQVHA</sequence>
<dbReference type="HOGENOM" id="CLU_1281109_0_0_11"/>
<dbReference type="PANTHER" id="PTHR19211">
    <property type="entry name" value="ATP-BINDING TRANSPORT PROTEIN-RELATED"/>
    <property type="match status" value="1"/>
</dbReference>
<dbReference type="InterPro" id="IPR027417">
    <property type="entry name" value="P-loop_NTPase"/>
</dbReference>
<accession>M4RCH5</accession>
<reference evidence="6 7" key="1">
    <citation type="journal article" date="2013" name="Genome Announc.">
        <title>Complete Genome Sequence of the Probiotic Bifidobacterium thermophilum Strain RBL67.</title>
        <authorList>
            <person name="Jans C."/>
            <person name="Lacroix C."/>
            <person name="Follador R."/>
            <person name="Stevens M.J."/>
        </authorList>
    </citation>
    <scope>NUCLEOTIDE SEQUENCE [LARGE SCALE GENOMIC DNA]</scope>
    <source>
        <strain evidence="6 7">RBL67</strain>
    </source>
</reference>
<dbReference type="InterPro" id="IPR050611">
    <property type="entry name" value="ABCF"/>
</dbReference>
<evidence type="ECO:0000313" key="7">
    <source>
        <dbReference type="Proteomes" id="UP000011835"/>
    </source>
</evidence>
<keyword evidence="1" id="KW-0677">Repeat</keyword>
<keyword evidence="3" id="KW-0067">ATP-binding</keyword>
<dbReference type="EMBL" id="CP004346">
    <property type="protein sequence ID" value="AGH41201.1"/>
    <property type="molecule type" value="Genomic_DNA"/>
</dbReference>
<dbReference type="GO" id="GO:0016887">
    <property type="term" value="F:ATP hydrolysis activity"/>
    <property type="evidence" value="ECO:0007669"/>
    <property type="project" value="InterPro"/>
</dbReference>
<proteinExistence type="predicted"/>
<dbReference type="SUPFAM" id="SSF52540">
    <property type="entry name" value="P-loop containing nucleoside triphosphate hydrolases"/>
    <property type="match status" value="1"/>
</dbReference>
<evidence type="ECO:0000256" key="4">
    <source>
        <dbReference type="SAM" id="MobiDB-lite"/>
    </source>
</evidence>
<evidence type="ECO:0000313" key="6">
    <source>
        <dbReference type="EMBL" id="AGH41201.1"/>
    </source>
</evidence>
<dbReference type="InterPro" id="IPR003593">
    <property type="entry name" value="AAA+_ATPase"/>
</dbReference>
<dbReference type="InterPro" id="IPR003439">
    <property type="entry name" value="ABC_transporter-like_ATP-bd"/>
</dbReference>
<dbReference type="SMART" id="SM00382">
    <property type="entry name" value="AAA"/>
    <property type="match status" value="1"/>
</dbReference>
<keyword evidence="7" id="KW-1185">Reference proteome</keyword>
<dbReference type="PANTHER" id="PTHR19211:SF14">
    <property type="entry name" value="ATP-BINDING CASSETTE SUB-FAMILY F MEMBER 1"/>
    <property type="match status" value="1"/>
</dbReference>
<organism evidence="6 7">
    <name type="scientific">Bifidobacterium thermophilum RBL67</name>
    <dbReference type="NCBI Taxonomy" id="1254439"/>
    <lineage>
        <taxon>Bacteria</taxon>
        <taxon>Bacillati</taxon>
        <taxon>Actinomycetota</taxon>
        <taxon>Actinomycetes</taxon>
        <taxon>Bifidobacteriales</taxon>
        <taxon>Bifidobacteriaceae</taxon>
        <taxon>Bifidobacterium</taxon>
    </lineage>
</organism>
<dbReference type="PATRIC" id="fig|1254439.12.peg.926"/>
<dbReference type="eggNOG" id="COG0488">
    <property type="taxonomic scope" value="Bacteria"/>
</dbReference>
<gene>
    <name evidence="6" type="ORF">D805_0934</name>
</gene>
<dbReference type="Proteomes" id="UP000011835">
    <property type="component" value="Chromosome"/>
</dbReference>
<dbReference type="KEGG" id="btp:D805_0934"/>
<dbReference type="GO" id="GO:0005524">
    <property type="term" value="F:ATP binding"/>
    <property type="evidence" value="ECO:0007669"/>
    <property type="project" value="UniProtKB-KW"/>
</dbReference>